<name>A0A286F3Y5_9BACT</name>
<keyword evidence="5" id="KW-1185">Reference proteome</keyword>
<evidence type="ECO:0000313" key="4">
    <source>
        <dbReference type="EMBL" id="SOD77940.1"/>
    </source>
</evidence>
<feature type="compositionally biased region" description="Basic and acidic residues" evidence="1">
    <location>
        <begin position="122"/>
        <end position="148"/>
    </location>
</feature>
<evidence type="ECO:0000256" key="2">
    <source>
        <dbReference type="SAM" id="SignalP"/>
    </source>
</evidence>
<evidence type="ECO:0000256" key="1">
    <source>
        <dbReference type="SAM" id="MobiDB-lite"/>
    </source>
</evidence>
<reference evidence="5" key="1">
    <citation type="submission" date="2017-09" db="EMBL/GenBank/DDBJ databases">
        <authorList>
            <person name="Varghese N."/>
            <person name="Submissions S."/>
        </authorList>
    </citation>
    <scope>NUCLEOTIDE SEQUENCE [LARGE SCALE GENOMIC DNA]</scope>
    <source>
        <strain evidence="5">DSM 29961</strain>
    </source>
</reference>
<sequence>MKKLLVFSFIAALVVCLNACTKNAVDPTSATASARTAGVTSTSATGPRSLTAVDVATLPASITTYITTTYTGATVKEAFNDKQGNYVVAITVGSSVKLLLFNASGTFVKAVDGKRGHAPGDSAHHVRRDSLRHTRGDSTHHAPGDTLHRPRPGKGTSLTIVAASSLPAAITAYINTNYAGATINKAAQEATTNNYIVYITTADNKRVVLVFGSDGTFKRAVKGNK</sequence>
<dbReference type="OrthoDB" id="980012at2"/>
<feature type="domain" description="Putative beta-lactamase-inhibitor-like PepSY-like" evidence="3">
    <location>
        <begin position="161"/>
        <end position="218"/>
    </location>
</feature>
<dbReference type="Proteomes" id="UP000219452">
    <property type="component" value="Unassembled WGS sequence"/>
</dbReference>
<protein>
    <submittedName>
        <fullName evidence="4">Beta-lactamase-inhibitor-like, PepSY-like</fullName>
    </submittedName>
</protein>
<organism evidence="4 5">
    <name type="scientific">Spirosoma fluviale</name>
    <dbReference type="NCBI Taxonomy" id="1597977"/>
    <lineage>
        <taxon>Bacteria</taxon>
        <taxon>Pseudomonadati</taxon>
        <taxon>Bacteroidota</taxon>
        <taxon>Cytophagia</taxon>
        <taxon>Cytophagales</taxon>
        <taxon>Cytophagaceae</taxon>
        <taxon>Spirosoma</taxon>
    </lineage>
</organism>
<dbReference type="SUPFAM" id="SSF160574">
    <property type="entry name" value="BT0923-like"/>
    <property type="match status" value="2"/>
</dbReference>
<evidence type="ECO:0000259" key="3">
    <source>
        <dbReference type="Pfam" id="PF11396"/>
    </source>
</evidence>
<evidence type="ECO:0000313" key="5">
    <source>
        <dbReference type="Proteomes" id="UP000219452"/>
    </source>
</evidence>
<proteinExistence type="predicted"/>
<dbReference type="AlphaFoldDB" id="A0A286F3Y5"/>
<feature type="domain" description="Putative beta-lactamase-inhibitor-like PepSY-like" evidence="3">
    <location>
        <begin position="51"/>
        <end position="97"/>
    </location>
</feature>
<feature type="region of interest" description="Disordered" evidence="1">
    <location>
        <begin position="114"/>
        <end position="154"/>
    </location>
</feature>
<feature type="chain" id="PRO_5012334872" evidence="2">
    <location>
        <begin position="25"/>
        <end position="225"/>
    </location>
</feature>
<dbReference type="RefSeq" id="WP_097123969.1">
    <property type="nucleotide sequence ID" value="NZ_OCNH01000001.1"/>
</dbReference>
<keyword evidence="2" id="KW-0732">Signal</keyword>
<dbReference type="InterPro" id="IPR021533">
    <property type="entry name" value="PepSY-like"/>
</dbReference>
<gene>
    <name evidence="4" type="ORF">SAMN06269250_0211</name>
</gene>
<dbReference type="Pfam" id="PF11396">
    <property type="entry name" value="PepSY_like"/>
    <property type="match status" value="2"/>
</dbReference>
<dbReference type="Gene3D" id="3.40.1420.30">
    <property type="match status" value="2"/>
</dbReference>
<dbReference type="EMBL" id="OCNH01000001">
    <property type="protein sequence ID" value="SOD77940.1"/>
    <property type="molecule type" value="Genomic_DNA"/>
</dbReference>
<accession>A0A286F3Y5</accession>
<feature type="signal peptide" evidence="2">
    <location>
        <begin position="1"/>
        <end position="24"/>
    </location>
</feature>